<name>A0ABW7QL24_9ACTN</name>
<keyword evidence="1" id="KW-0808">Transferase</keyword>
<evidence type="ECO:0000313" key="1">
    <source>
        <dbReference type="EMBL" id="MFH8545669.1"/>
    </source>
</evidence>
<comment type="caution">
    <text evidence="1">The sequence shown here is derived from an EMBL/GenBank/DDBJ whole genome shotgun (WGS) entry which is preliminary data.</text>
</comment>
<dbReference type="EMBL" id="JBIRGQ010000002">
    <property type="protein sequence ID" value="MFH8545669.1"/>
    <property type="molecule type" value="Genomic_DNA"/>
</dbReference>
<keyword evidence="2" id="KW-1185">Reference proteome</keyword>
<organism evidence="1 2">
    <name type="scientific">Streptomyces longisporoflavus</name>
    <dbReference type="NCBI Taxonomy" id="28044"/>
    <lineage>
        <taxon>Bacteria</taxon>
        <taxon>Bacillati</taxon>
        <taxon>Actinomycetota</taxon>
        <taxon>Actinomycetes</taxon>
        <taxon>Kitasatosporales</taxon>
        <taxon>Streptomycetaceae</taxon>
        <taxon>Streptomyces</taxon>
    </lineage>
</organism>
<dbReference type="Proteomes" id="UP001610818">
    <property type="component" value="Unassembled WGS sequence"/>
</dbReference>
<dbReference type="GO" id="GO:0008168">
    <property type="term" value="F:methyltransferase activity"/>
    <property type="evidence" value="ECO:0007669"/>
    <property type="project" value="UniProtKB-KW"/>
</dbReference>
<dbReference type="Gene3D" id="3.40.50.150">
    <property type="entry name" value="Vaccinia Virus protein VP39"/>
    <property type="match status" value="1"/>
</dbReference>
<sequence length="252" mass="27629">MHAALAAAARAQKVFAAPYATRRHRARARAMAPFGEPESWLDIGTGYAHFPAVAQEVHPYTAFDGLDATECVENGRRAGRVEEAHLGLLADLAPRLAGRYDVLSMFHYLERSEDPRIELIAARTALRPGGHLMIEVPVPGSRYARIVGKGWLRPGSHHLLPEPHHRIPLAVLRRDLESLGYTVVATDRHEAHIPFDLAAGMALALGRVRATARVASPLLAVAALADRILAPLVRRTRFSNAYRVIARRGPNP</sequence>
<dbReference type="EC" id="2.1.1.-" evidence="1"/>
<gene>
    <name evidence="1" type="ORF">ACH4F9_11795</name>
</gene>
<dbReference type="InterPro" id="IPR029063">
    <property type="entry name" value="SAM-dependent_MTases_sf"/>
</dbReference>
<reference evidence="1 2" key="1">
    <citation type="submission" date="2024-10" db="EMBL/GenBank/DDBJ databases">
        <title>The Natural Products Discovery Center: Release of the First 8490 Sequenced Strains for Exploring Actinobacteria Biosynthetic Diversity.</title>
        <authorList>
            <person name="Kalkreuter E."/>
            <person name="Kautsar S.A."/>
            <person name="Yang D."/>
            <person name="Bader C.D."/>
            <person name="Teijaro C.N."/>
            <person name="Fluegel L."/>
            <person name="Davis C.M."/>
            <person name="Simpson J.R."/>
            <person name="Lauterbach L."/>
            <person name="Steele A.D."/>
            <person name="Gui C."/>
            <person name="Meng S."/>
            <person name="Li G."/>
            <person name="Viehrig K."/>
            <person name="Ye F."/>
            <person name="Su P."/>
            <person name="Kiefer A.F."/>
            <person name="Nichols A."/>
            <person name="Cepeda A.J."/>
            <person name="Yan W."/>
            <person name="Fan B."/>
            <person name="Jiang Y."/>
            <person name="Adhikari A."/>
            <person name="Zheng C.-J."/>
            <person name="Schuster L."/>
            <person name="Cowan T.M."/>
            <person name="Smanski M.J."/>
            <person name="Chevrette M.G."/>
            <person name="De Carvalho L.P.S."/>
            <person name="Shen B."/>
        </authorList>
    </citation>
    <scope>NUCLEOTIDE SEQUENCE [LARGE SCALE GENOMIC DNA]</scope>
    <source>
        <strain evidence="1 2">NPDC017990</strain>
    </source>
</reference>
<accession>A0ABW7QL24</accession>
<keyword evidence="1" id="KW-0489">Methyltransferase</keyword>
<dbReference type="RefSeq" id="WP_397710836.1">
    <property type="nucleotide sequence ID" value="NZ_JBIRGN010000002.1"/>
</dbReference>
<proteinExistence type="predicted"/>
<dbReference type="Pfam" id="PF13489">
    <property type="entry name" value="Methyltransf_23"/>
    <property type="match status" value="1"/>
</dbReference>
<evidence type="ECO:0000313" key="2">
    <source>
        <dbReference type="Proteomes" id="UP001610818"/>
    </source>
</evidence>
<protein>
    <submittedName>
        <fullName evidence="1">Class I SAM-dependent methyltransferase</fullName>
        <ecNumber evidence="1">2.1.1.-</ecNumber>
    </submittedName>
</protein>
<dbReference type="SUPFAM" id="SSF53335">
    <property type="entry name" value="S-adenosyl-L-methionine-dependent methyltransferases"/>
    <property type="match status" value="1"/>
</dbReference>
<dbReference type="GO" id="GO:0032259">
    <property type="term" value="P:methylation"/>
    <property type="evidence" value="ECO:0007669"/>
    <property type="project" value="UniProtKB-KW"/>
</dbReference>